<organism evidence="1 2">
    <name type="scientific">Benzoatithermus flavus</name>
    <dbReference type="NCBI Taxonomy" id="3108223"/>
    <lineage>
        <taxon>Bacteria</taxon>
        <taxon>Pseudomonadati</taxon>
        <taxon>Pseudomonadota</taxon>
        <taxon>Alphaproteobacteria</taxon>
        <taxon>Geminicoccales</taxon>
        <taxon>Geminicoccaceae</taxon>
        <taxon>Benzoatithermus</taxon>
    </lineage>
</organism>
<proteinExistence type="predicted"/>
<protein>
    <submittedName>
        <fullName evidence="1">Uncharacterized protein</fullName>
    </submittedName>
</protein>
<evidence type="ECO:0000313" key="2">
    <source>
        <dbReference type="Proteomes" id="UP001375743"/>
    </source>
</evidence>
<gene>
    <name evidence="1" type="ORF">U1T56_13490</name>
</gene>
<dbReference type="InterPro" id="IPR006311">
    <property type="entry name" value="TAT_signal"/>
</dbReference>
<keyword evidence="2" id="KW-1185">Reference proteome</keyword>
<dbReference type="EMBL" id="JBBLZC010000012">
    <property type="protein sequence ID" value="MEK0084172.1"/>
    <property type="molecule type" value="Genomic_DNA"/>
</dbReference>
<name>A0ABU8XSI4_9PROT</name>
<dbReference type="PROSITE" id="PS51318">
    <property type="entry name" value="TAT"/>
    <property type="match status" value="1"/>
</dbReference>
<dbReference type="Proteomes" id="UP001375743">
    <property type="component" value="Unassembled WGS sequence"/>
</dbReference>
<sequence>MDLKRRGFLTGMGGLITSAFVGRAKAHIRARRGPLLVAPAKAEETLFAYPPARDLHCGRYTTSLREGMISARVEVLMGRPDSFQRSGDVVGYEYTNRLMSGWGWDRADHYAIFQEDRLVRWGRAGSAQARDQYRHPSSSSRCKRLT</sequence>
<evidence type="ECO:0000313" key="1">
    <source>
        <dbReference type="EMBL" id="MEK0084172.1"/>
    </source>
</evidence>
<reference evidence="1 2" key="1">
    <citation type="submission" date="2024-01" db="EMBL/GenBank/DDBJ databases">
        <title>Multi-omics insights into the function and evolution of sodium benzoate biodegradation pathways in Benzoatithermus flavus gen. nov., sp. nov. from hot spring.</title>
        <authorList>
            <person name="Hu C.-J."/>
            <person name="Li W.-J."/>
        </authorList>
    </citation>
    <scope>NUCLEOTIDE SEQUENCE [LARGE SCALE GENOMIC DNA]</scope>
    <source>
        <strain evidence="1 2">SYSU G07066</strain>
    </source>
</reference>
<dbReference type="RefSeq" id="WP_418160018.1">
    <property type="nucleotide sequence ID" value="NZ_JBBLZC010000012.1"/>
</dbReference>
<accession>A0ABU8XSI4</accession>
<comment type="caution">
    <text evidence="1">The sequence shown here is derived from an EMBL/GenBank/DDBJ whole genome shotgun (WGS) entry which is preliminary data.</text>
</comment>